<feature type="coiled-coil region" evidence="8">
    <location>
        <begin position="227"/>
        <end position="254"/>
    </location>
</feature>
<comment type="similarity">
    <text evidence="3">Belongs to the GORAB family.</text>
</comment>
<gene>
    <name evidence="10" type="ORF">DGAL_LOCUS1547</name>
</gene>
<evidence type="ECO:0000313" key="10">
    <source>
        <dbReference type="EMBL" id="CAH0099413.1"/>
    </source>
</evidence>
<evidence type="ECO:0000256" key="5">
    <source>
        <dbReference type="ARBA" id="ARBA00022490"/>
    </source>
</evidence>
<feature type="compositionally biased region" description="Basic and acidic residues" evidence="9">
    <location>
        <begin position="19"/>
        <end position="29"/>
    </location>
</feature>
<dbReference type="OrthoDB" id="9909311at2759"/>
<keyword evidence="6" id="KW-0333">Golgi apparatus</keyword>
<evidence type="ECO:0000256" key="9">
    <source>
        <dbReference type="SAM" id="MobiDB-lite"/>
    </source>
</evidence>
<keyword evidence="7 8" id="KW-0175">Coiled coil</keyword>
<evidence type="ECO:0000256" key="4">
    <source>
        <dbReference type="ARBA" id="ARBA00014130"/>
    </source>
</evidence>
<reference evidence="10" key="1">
    <citation type="submission" date="2021-11" db="EMBL/GenBank/DDBJ databases">
        <authorList>
            <person name="Schell T."/>
        </authorList>
    </citation>
    <scope>NUCLEOTIDE SEQUENCE</scope>
    <source>
        <strain evidence="10">M5</strain>
    </source>
</reference>
<comment type="caution">
    <text evidence="10">The sequence shown here is derived from an EMBL/GenBank/DDBJ whole genome shotgun (WGS) entry which is preliminary data.</text>
</comment>
<keyword evidence="11" id="KW-1185">Reference proteome</keyword>
<proteinExistence type="inferred from homology"/>
<feature type="region of interest" description="Disordered" evidence="9">
    <location>
        <begin position="19"/>
        <end position="46"/>
    </location>
</feature>
<dbReference type="PANTHER" id="PTHR21470:SF2">
    <property type="entry name" value="RAB6-INTERACTING GOLGIN"/>
    <property type="match status" value="1"/>
</dbReference>
<keyword evidence="5" id="KW-0963">Cytoplasm</keyword>
<sequence length="317" mass="36128">MATPWSGFSLEDQAKIKSELNKKKDTKNETDDDLQTADVTENKEAKSILMQKRNKVNPKKISHSSITSCHTNDLPNEALFSAKARQEKGPESPVHIKLRISEDKPTSFEIMETVPLENEIGMEDEVSNEAQDASQESPCCQPSNPTLSVDLLQNGGKKEPVNLDEFEKKQKLIEEQNRLKKQMLAKALALRKMKTQAEALKIHQIQEELSKLDANLSNDVCILRSHIELASVELSDAEKRYTKAEREFVEAKQLLFNKRERKDLLTEHLCTIIEQNEMRKAHRLTDLMIQLDDEDNKPETQSVANRLIDPVTTIDEV</sequence>
<evidence type="ECO:0000313" key="11">
    <source>
        <dbReference type="Proteomes" id="UP000789390"/>
    </source>
</evidence>
<protein>
    <recommendedName>
        <fullName evidence="4">RAB6-interacting golgin</fullName>
    </recommendedName>
</protein>
<evidence type="ECO:0000256" key="7">
    <source>
        <dbReference type="ARBA" id="ARBA00023054"/>
    </source>
</evidence>
<dbReference type="InterPro" id="IPR007033">
    <property type="entry name" value="GORAB"/>
</dbReference>
<evidence type="ECO:0000256" key="3">
    <source>
        <dbReference type="ARBA" id="ARBA00005599"/>
    </source>
</evidence>
<evidence type="ECO:0000256" key="8">
    <source>
        <dbReference type="SAM" id="Coils"/>
    </source>
</evidence>
<accession>A0A8J2RHB6</accession>
<evidence type="ECO:0000256" key="2">
    <source>
        <dbReference type="ARBA" id="ARBA00004555"/>
    </source>
</evidence>
<comment type="subcellular location">
    <subcellularLocation>
        <location evidence="1">Cytoplasm</location>
    </subcellularLocation>
    <subcellularLocation>
        <location evidence="2">Golgi apparatus</location>
    </subcellularLocation>
</comment>
<dbReference type="PANTHER" id="PTHR21470">
    <property type="entry name" value="RAB6-INTERACTING PROTEIN GORAB"/>
    <property type="match status" value="1"/>
</dbReference>
<organism evidence="10 11">
    <name type="scientific">Daphnia galeata</name>
    <dbReference type="NCBI Taxonomy" id="27404"/>
    <lineage>
        <taxon>Eukaryota</taxon>
        <taxon>Metazoa</taxon>
        <taxon>Ecdysozoa</taxon>
        <taxon>Arthropoda</taxon>
        <taxon>Crustacea</taxon>
        <taxon>Branchiopoda</taxon>
        <taxon>Diplostraca</taxon>
        <taxon>Cladocera</taxon>
        <taxon>Anomopoda</taxon>
        <taxon>Daphniidae</taxon>
        <taxon>Daphnia</taxon>
    </lineage>
</organism>
<evidence type="ECO:0000256" key="6">
    <source>
        <dbReference type="ARBA" id="ARBA00023034"/>
    </source>
</evidence>
<evidence type="ECO:0000256" key="1">
    <source>
        <dbReference type="ARBA" id="ARBA00004496"/>
    </source>
</evidence>
<dbReference type="GO" id="GO:0005794">
    <property type="term" value="C:Golgi apparatus"/>
    <property type="evidence" value="ECO:0007669"/>
    <property type="project" value="UniProtKB-SubCell"/>
</dbReference>
<dbReference type="EMBL" id="CAKKLH010000018">
    <property type="protein sequence ID" value="CAH0099413.1"/>
    <property type="molecule type" value="Genomic_DNA"/>
</dbReference>
<dbReference type="AlphaFoldDB" id="A0A8J2RHB6"/>
<dbReference type="Proteomes" id="UP000789390">
    <property type="component" value="Unassembled WGS sequence"/>
</dbReference>
<dbReference type="GO" id="GO:1905515">
    <property type="term" value="P:non-motile cilium assembly"/>
    <property type="evidence" value="ECO:0007669"/>
    <property type="project" value="TreeGrafter"/>
</dbReference>
<name>A0A8J2RHB6_9CRUS</name>